<evidence type="ECO:0000259" key="1">
    <source>
        <dbReference type="SMART" id="SM00829"/>
    </source>
</evidence>
<dbReference type="SUPFAM" id="SSF50129">
    <property type="entry name" value="GroES-like"/>
    <property type="match status" value="1"/>
</dbReference>
<dbReference type="RefSeq" id="WP_084430220.1">
    <property type="nucleotide sequence ID" value="NZ_FWXV01000005.1"/>
</dbReference>
<dbReference type="InterPro" id="IPR052585">
    <property type="entry name" value="Lipid_raft_assoc_Zn_ADH"/>
</dbReference>
<dbReference type="InterPro" id="IPR002364">
    <property type="entry name" value="Quin_OxRdtase/zeta-crystal_CS"/>
</dbReference>
<dbReference type="Gene3D" id="3.90.180.10">
    <property type="entry name" value="Medium-chain alcohol dehydrogenases, catalytic domain"/>
    <property type="match status" value="1"/>
</dbReference>
<dbReference type="PROSITE" id="PS01162">
    <property type="entry name" value="QOR_ZETA_CRYSTAL"/>
    <property type="match status" value="1"/>
</dbReference>
<dbReference type="GO" id="GO:0016491">
    <property type="term" value="F:oxidoreductase activity"/>
    <property type="evidence" value="ECO:0007669"/>
    <property type="project" value="InterPro"/>
</dbReference>
<dbReference type="InterPro" id="IPR036291">
    <property type="entry name" value="NAD(P)-bd_dom_sf"/>
</dbReference>
<keyword evidence="3" id="KW-1185">Reference proteome</keyword>
<evidence type="ECO:0000313" key="2">
    <source>
        <dbReference type="EMBL" id="SMD19142.1"/>
    </source>
</evidence>
<dbReference type="InterPro" id="IPR020843">
    <property type="entry name" value="ER"/>
</dbReference>
<dbReference type="InterPro" id="IPR013154">
    <property type="entry name" value="ADH-like_N"/>
</dbReference>
<dbReference type="EMBL" id="FWXV01000005">
    <property type="protein sequence ID" value="SMD19142.1"/>
    <property type="molecule type" value="Genomic_DNA"/>
</dbReference>
<dbReference type="CDD" id="cd05289">
    <property type="entry name" value="MDR_like_2"/>
    <property type="match status" value="1"/>
</dbReference>
<name>A0A1W2FBR3_KIBAR</name>
<dbReference type="Pfam" id="PF13602">
    <property type="entry name" value="ADH_zinc_N_2"/>
    <property type="match status" value="1"/>
</dbReference>
<accession>A0A1W2FBR3</accession>
<dbReference type="PANTHER" id="PTHR43482">
    <property type="entry name" value="PROTEIN AST1-RELATED"/>
    <property type="match status" value="1"/>
</dbReference>
<reference evidence="2 3" key="1">
    <citation type="submission" date="2017-04" db="EMBL/GenBank/DDBJ databases">
        <authorList>
            <person name="Afonso C.L."/>
            <person name="Miller P.J."/>
            <person name="Scott M.A."/>
            <person name="Spackman E."/>
            <person name="Goraichik I."/>
            <person name="Dimitrov K.M."/>
            <person name="Suarez D.L."/>
            <person name="Swayne D.E."/>
        </authorList>
    </citation>
    <scope>NUCLEOTIDE SEQUENCE [LARGE SCALE GENOMIC DNA]</scope>
    <source>
        <strain evidence="2 3">DSM 43828</strain>
    </source>
</reference>
<dbReference type="GO" id="GO:0008270">
    <property type="term" value="F:zinc ion binding"/>
    <property type="evidence" value="ECO:0007669"/>
    <property type="project" value="InterPro"/>
</dbReference>
<dbReference type="PANTHER" id="PTHR43482:SF1">
    <property type="entry name" value="PROTEIN AST1-RELATED"/>
    <property type="match status" value="1"/>
</dbReference>
<evidence type="ECO:0000313" key="3">
    <source>
        <dbReference type="Proteomes" id="UP000192674"/>
    </source>
</evidence>
<dbReference type="OrthoDB" id="9801186at2"/>
<sequence length="273" mass="29182">MKVARIHEHGGPEVIRIDHIDIPTPGDGEVLVDTEATSFNPTELAVRQGIFQIELPHTLGWDLAGHHDGRPVVGFVDSGAAAEFTIAPTDRIVPAPQSIPLRDAAAIPLAGLTAWQVVEYVTKGQKVLINGAGGGIGSFAVQLAKRKGAYVIATASSRSTKAVHGYGADEVIDYTRQVPKTPVDVMIHLVGTPPPWPPPARELVISAAAPVEADVPTKHVVMRYNRDMLAELVEMIDAGLVTVDVTARYPLDAMAEVHRKAGEFRGKVIVATR</sequence>
<dbReference type="AlphaFoldDB" id="A0A1W2FBR3"/>
<feature type="domain" description="Enoyl reductase (ER)" evidence="1">
    <location>
        <begin position="10"/>
        <end position="270"/>
    </location>
</feature>
<dbReference type="SMART" id="SM00829">
    <property type="entry name" value="PKS_ER"/>
    <property type="match status" value="1"/>
</dbReference>
<gene>
    <name evidence="2" type="ORF">SAMN05661093_06045</name>
</gene>
<dbReference type="Gene3D" id="3.40.50.720">
    <property type="entry name" value="NAD(P)-binding Rossmann-like Domain"/>
    <property type="match status" value="1"/>
</dbReference>
<protein>
    <submittedName>
        <fullName evidence="2">NADPH:quinone reductase</fullName>
    </submittedName>
</protein>
<organism evidence="2 3">
    <name type="scientific">Kibdelosporangium aridum</name>
    <dbReference type="NCBI Taxonomy" id="2030"/>
    <lineage>
        <taxon>Bacteria</taxon>
        <taxon>Bacillati</taxon>
        <taxon>Actinomycetota</taxon>
        <taxon>Actinomycetes</taxon>
        <taxon>Pseudonocardiales</taxon>
        <taxon>Pseudonocardiaceae</taxon>
        <taxon>Kibdelosporangium</taxon>
    </lineage>
</organism>
<proteinExistence type="predicted"/>
<dbReference type="InterPro" id="IPR011032">
    <property type="entry name" value="GroES-like_sf"/>
</dbReference>
<dbReference type="SUPFAM" id="SSF51735">
    <property type="entry name" value="NAD(P)-binding Rossmann-fold domains"/>
    <property type="match status" value="1"/>
</dbReference>
<dbReference type="Pfam" id="PF08240">
    <property type="entry name" value="ADH_N"/>
    <property type="match status" value="1"/>
</dbReference>
<dbReference type="Proteomes" id="UP000192674">
    <property type="component" value="Unassembled WGS sequence"/>
</dbReference>